<dbReference type="PANTHER" id="PTHR31447:SF0">
    <property type="entry name" value="HYDROXYPROLINE-RICH GLYCOPROTEIN FAMILY PROTEIN"/>
    <property type="match status" value="1"/>
</dbReference>
<dbReference type="GO" id="GO:0032451">
    <property type="term" value="F:demethylase activity"/>
    <property type="evidence" value="ECO:0007669"/>
    <property type="project" value="InterPro"/>
</dbReference>
<evidence type="ECO:0000313" key="4">
    <source>
        <dbReference type="RefSeq" id="XP_020093682.1"/>
    </source>
</evidence>
<feature type="region of interest" description="Disordered" evidence="2">
    <location>
        <begin position="187"/>
        <end position="236"/>
    </location>
</feature>
<dbReference type="InterPro" id="IPR037151">
    <property type="entry name" value="AlkB-like_sf"/>
</dbReference>
<name>A0A6P5FDI0_ANACO</name>
<evidence type="ECO:0000256" key="2">
    <source>
        <dbReference type="SAM" id="MobiDB-lite"/>
    </source>
</evidence>
<reference evidence="4" key="2">
    <citation type="submission" date="2025-08" db="UniProtKB">
        <authorList>
            <consortium name="RefSeq"/>
        </authorList>
    </citation>
    <scope>IDENTIFICATION</scope>
    <source>
        <tissue evidence="4">Leaf</tissue>
    </source>
</reference>
<gene>
    <name evidence="4" type="primary">LOC109713848</name>
</gene>
<proteinExistence type="inferred from homology"/>
<feature type="compositionally biased region" description="Pro residues" evidence="2">
    <location>
        <begin position="100"/>
        <end position="115"/>
    </location>
</feature>
<comment type="similarity">
    <text evidence="1">Belongs to the alkB family.</text>
</comment>
<organism evidence="3 4">
    <name type="scientific">Ananas comosus</name>
    <name type="common">Pineapple</name>
    <name type="synonym">Ananas ananas</name>
    <dbReference type="NCBI Taxonomy" id="4615"/>
    <lineage>
        <taxon>Eukaryota</taxon>
        <taxon>Viridiplantae</taxon>
        <taxon>Streptophyta</taxon>
        <taxon>Embryophyta</taxon>
        <taxon>Tracheophyta</taxon>
        <taxon>Spermatophyta</taxon>
        <taxon>Magnoliopsida</taxon>
        <taxon>Liliopsida</taxon>
        <taxon>Poales</taxon>
        <taxon>Bromeliaceae</taxon>
        <taxon>Bromelioideae</taxon>
        <taxon>Ananas</taxon>
    </lineage>
</organism>
<evidence type="ECO:0000313" key="3">
    <source>
        <dbReference type="Proteomes" id="UP000515123"/>
    </source>
</evidence>
<dbReference type="AlphaFoldDB" id="A0A6P5FDI0"/>
<dbReference type="OrthoDB" id="1916097at2759"/>
<feature type="region of interest" description="Disordered" evidence="2">
    <location>
        <begin position="94"/>
        <end position="175"/>
    </location>
</feature>
<feature type="compositionally biased region" description="Basic and acidic residues" evidence="2">
    <location>
        <begin position="118"/>
        <end position="130"/>
    </location>
</feature>
<dbReference type="Gene3D" id="2.60.120.590">
    <property type="entry name" value="Alpha-ketoglutarate-dependent dioxygenase AlkB-like"/>
    <property type="match status" value="1"/>
</dbReference>
<reference evidence="3" key="1">
    <citation type="journal article" date="2015" name="Nat. Genet.">
        <title>The pineapple genome and the evolution of CAM photosynthesis.</title>
        <authorList>
            <person name="Ming R."/>
            <person name="VanBuren R."/>
            <person name="Wai C.M."/>
            <person name="Tang H."/>
            <person name="Schatz M.C."/>
            <person name="Bowers J.E."/>
            <person name="Lyons E."/>
            <person name="Wang M.L."/>
            <person name="Chen J."/>
            <person name="Biggers E."/>
            <person name="Zhang J."/>
            <person name="Huang L."/>
            <person name="Zhang L."/>
            <person name="Miao W."/>
            <person name="Zhang J."/>
            <person name="Ye Z."/>
            <person name="Miao C."/>
            <person name="Lin Z."/>
            <person name="Wang H."/>
            <person name="Zhou H."/>
            <person name="Yim W.C."/>
            <person name="Priest H.D."/>
            <person name="Zheng C."/>
            <person name="Woodhouse M."/>
            <person name="Edger P.P."/>
            <person name="Guyot R."/>
            <person name="Guo H.B."/>
            <person name="Guo H."/>
            <person name="Zheng G."/>
            <person name="Singh R."/>
            <person name="Sharma A."/>
            <person name="Min X."/>
            <person name="Zheng Y."/>
            <person name="Lee H."/>
            <person name="Gurtowski J."/>
            <person name="Sedlazeck F.J."/>
            <person name="Harkess A."/>
            <person name="McKain M.R."/>
            <person name="Liao Z."/>
            <person name="Fang J."/>
            <person name="Liu J."/>
            <person name="Zhang X."/>
            <person name="Zhang Q."/>
            <person name="Hu W."/>
            <person name="Qin Y."/>
            <person name="Wang K."/>
            <person name="Chen L.Y."/>
            <person name="Shirley N."/>
            <person name="Lin Y.R."/>
            <person name="Liu L.Y."/>
            <person name="Hernandez A.G."/>
            <person name="Wright C.L."/>
            <person name="Bulone V."/>
            <person name="Tuskan G.A."/>
            <person name="Heath K."/>
            <person name="Zee F."/>
            <person name="Moore P.H."/>
            <person name="Sunkar R."/>
            <person name="Leebens-Mack J.H."/>
            <person name="Mockler T."/>
            <person name="Bennetzen J.L."/>
            <person name="Freeling M."/>
            <person name="Sankoff D."/>
            <person name="Paterson A.H."/>
            <person name="Zhu X."/>
            <person name="Yang X."/>
            <person name="Smith J.A."/>
            <person name="Cushman J.C."/>
            <person name="Paull R.E."/>
            <person name="Yu Q."/>
        </authorList>
    </citation>
    <scope>NUCLEOTIDE SEQUENCE [LARGE SCALE GENOMIC DNA]</scope>
    <source>
        <strain evidence="3">cv. F153</strain>
    </source>
</reference>
<dbReference type="RefSeq" id="XP_020093682.1">
    <property type="nucleotide sequence ID" value="XM_020238093.1"/>
</dbReference>
<evidence type="ECO:0000256" key="1">
    <source>
        <dbReference type="ARBA" id="ARBA00007879"/>
    </source>
</evidence>
<protein>
    <submittedName>
        <fullName evidence="4">Uncharacterized protein LOC109713848 isoform X1</fullName>
    </submittedName>
</protein>
<dbReference type="GO" id="GO:0003729">
    <property type="term" value="F:mRNA binding"/>
    <property type="evidence" value="ECO:0007669"/>
    <property type="project" value="InterPro"/>
</dbReference>
<feature type="region of interest" description="Disordered" evidence="2">
    <location>
        <begin position="551"/>
        <end position="655"/>
    </location>
</feature>
<dbReference type="PANTHER" id="PTHR31447">
    <property type="entry name" value="HYDROXYPROLINE-RICH GLYCOPROTEIN FAMILY PROTEIN-RELATED"/>
    <property type="match status" value="1"/>
</dbReference>
<dbReference type="Proteomes" id="UP000515123">
    <property type="component" value="Linkage group 1"/>
</dbReference>
<dbReference type="GeneID" id="109713848"/>
<dbReference type="Gramene" id="Aco022697.1.mrna1">
    <property type="protein sequence ID" value="Aco022697.1.mrna1"/>
    <property type="gene ID" value="Aco022697.1.path1"/>
</dbReference>
<feature type="region of interest" description="Disordered" evidence="2">
    <location>
        <begin position="472"/>
        <end position="493"/>
    </location>
</feature>
<keyword evidence="3" id="KW-1185">Reference proteome</keyword>
<dbReference type="InterPro" id="IPR044842">
    <property type="entry name" value="ALKBH9B/ALKBH10B-like"/>
</dbReference>
<feature type="compositionally biased region" description="Basic and acidic residues" evidence="2">
    <location>
        <begin position="142"/>
        <end position="164"/>
    </location>
</feature>
<dbReference type="GO" id="GO:0006402">
    <property type="term" value="P:mRNA catabolic process"/>
    <property type="evidence" value="ECO:0007669"/>
    <property type="project" value="InterPro"/>
</dbReference>
<dbReference type="SUPFAM" id="SSF51197">
    <property type="entry name" value="Clavaminate synthase-like"/>
    <property type="match status" value="1"/>
</dbReference>
<feature type="compositionally biased region" description="Polar residues" evidence="2">
    <location>
        <begin position="628"/>
        <end position="638"/>
    </location>
</feature>
<feature type="compositionally biased region" description="Polar residues" evidence="2">
    <location>
        <begin position="581"/>
        <end position="619"/>
    </location>
</feature>
<sequence>MAAAVGGGGGGEVQRGWVFDERDGFISWLRAEFAAANAMIDLLLHHLRGVGEPGEYDYVAACVHQRRCSWTPVLHMQQYFPVADVAFALQQVGWRRQQQQPPPSIVPPPPPPPPLQARHFDGAKEKDGRRAGFGHRYGNRFDGARENHGAEKEKEKKGEDRNTKGEAQIPDGTDGINNFCSKSNCLQTEGENPVETHTSRSELAVTGDSQTITARKASSDSVPQDSGCIMPDQDGNGKLTLTPKDFVTNELIDGKMVNVVEGLKLYEDSVDITEIKQLLLWANEMRASGRRGELHGSTLVIAKRPMKGHGREMIQLGIPVTDGPREDEITADNSTEKKVAPIPSLVQDVFDHLARQQVLHFKPDYCIIDFFNEGDHSQPHVWPPWYGRPVCTLCLTDCDMFFGRAIGGDHRGDYRGSHKMSLQMGALLILQGKSADLVKRAIPSVCKQRVLLTFGKSQPKKPILHPEGSYFTSTTAPPPSPWGGISSPVRPSNLPRPKHFGALPSTGVLPAPSVRPPHVLPANGIQPLFVGPSPAPPAPVAYPAPPPSPGWVSVAPPSRHSAPRLPIPGTGVFLPPPGSSPLAQAQLTPVSPLSVDPNSSLEPTTASPIGNSSPQTSPENGIAETENGKTGCNGSLNSAAAKKLGNKPSATSPSK</sequence>
<accession>A0A6P5FDI0</accession>